<feature type="transmembrane region" description="Helical" evidence="1">
    <location>
        <begin position="51"/>
        <end position="71"/>
    </location>
</feature>
<keyword evidence="3" id="KW-1185">Reference proteome</keyword>
<reference evidence="2" key="1">
    <citation type="journal article" date="2023" name="IScience">
        <title>Live-bearing cockroach genome reveals convergent evolutionary mechanisms linked to viviparity in insects and beyond.</title>
        <authorList>
            <person name="Fouks B."/>
            <person name="Harrison M.C."/>
            <person name="Mikhailova A.A."/>
            <person name="Marchal E."/>
            <person name="English S."/>
            <person name="Carruthers M."/>
            <person name="Jennings E.C."/>
            <person name="Chiamaka E.L."/>
            <person name="Frigard R.A."/>
            <person name="Pippel M."/>
            <person name="Attardo G.M."/>
            <person name="Benoit J.B."/>
            <person name="Bornberg-Bauer E."/>
            <person name="Tobe S.S."/>
        </authorList>
    </citation>
    <scope>NUCLEOTIDE SEQUENCE</scope>
    <source>
        <strain evidence="2">Stay&amp;Tobe</strain>
    </source>
</reference>
<evidence type="ECO:0000256" key="1">
    <source>
        <dbReference type="SAM" id="Phobius"/>
    </source>
</evidence>
<reference evidence="2" key="2">
    <citation type="submission" date="2023-05" db="EMBL/GenBank/DDBJ databases">
        <authorList>
            <person name="Fouks B."/>
        </authorList>
    </citation>
    <scope>NUCLEOTIDE SEQUENCE</scope>
    <source>
        <strain evidence="2">Stay&amp;Tobe</strain>
        <tissue evidence="2">Testes</tissue>
    </source>
</reference>
<feature type="non-terminal residue" evidence="2">
    <location>
        <position position="293"/>
    </location>
</feature>
<keyword evidence="1" id="KW-0472">Membrane</keyword>
<feature type="transmembrane region" description="Helical" evidence="1">
    <location>
        <begin position="177"/>
        <end position="194"/>
    </location>
</feature>
<feature type="non-terminal residue" evidence="2">
    <location>
        <position position="1"/>
    </location>
</feature>
<comment type="caution">
    <text evidence="2">The sequence shown here is derived from an EMBL/GenBank/DDBJ whole genome shotgun (WGS) entry which is preliminary data.</text>
</comment>
<dbReference type="AlphaFoldDB" id="A0AAD8ADK9"/>
<keyword evidence="1" id="KW-0812">Transmembrane</keyword>
<evidence type="ECO:0000313" key="2">
    <source>
        <dbReference type="EMBL" id="KAJ9597019.1"/>
    </source>
</evidence>
<dbReference type="Proteomes" id="UP001233999">
    <property type="component" value="Unassembled WGS sequence"/>
</dbReference>
<name>A0AAD8ADK9_DIPPU</name>
<organism evidence="2 3">
    <name type="scientific">Diploptera punctata</name>
    <name type="common">Pacific beetle cockroach</name>
    <dbReference type="NCBI Taxonomy" id="6984"/>
    <lineage>
        <taxon>Eukaryota</taxon>
        <taxon>Metazoa</taxon>
        <taxon>Ecdysozoa</taxon>
        <taxon>Arthropoda</taxon>
        <taxon>Hexapoda</taxon>
        <taxon>Insecta</taxon>
        <taxon>Pterygota</taxon>
        <taxon>Neoptera</taxon>
        <taxon>Polyneoptera</taxon>
        <taxon>Dictyoptera</taxon>
        <taxon>Blattodea</taxon>
        <taxon>Blaberoidea</taxon>
        <taxon>Blaberidae</taxon>
        <taxon>Diplopterinae</taxon>
        <taxon>Diploptera</taxon>
    </lineage>
</organism>
<protein>
    <submittedName>
        <fullName evidence="2">Uncharacterized protein</fullName>
    </submittedName>
</protein>
<accession>A0AAD8ADK9</accession>
<feature type="transmembrane region" description="Helical" evidence="1">
    <location>
        <begin position="87"/>
        <end position="104"/>
    </location>
</feature>
<keyword evidence="1" id="KW-1133">Transmembrane helix</keyword>
<evidence type="ECO:0000313" key="3">
    <source>
        <dbReference type="Proteomes" id="UP001233999"/>
    </source>
</evidence>
<proteinExistence type="predicted"/>
<sequence length="293" mass="34578">RMRSEALRPRYKRRIWNMCSVLRLGVGHFGLSILIVFTNHCREKQIRHLDYHLVECLSILIGHALTMFKLLNNNLIKSMESCRSNPYILYGVVFLCFVFLQVSIPKQILHFKNLTFKSANRQFLIVFRKFVFLVSKWTSLVDDGNRPRETYHATETCYVCLDALTHKIIYCLGSVDMPIRLCIMIFLFLLLLLLSPSLHPQSSSFSILTLFNICVQDDLNTFFKLVSTLVIFREFFFLRFIDYWKINVLSGPSSTNFTLLFRKLLTVRIYWGVADIKYIFIKLTKLENWENVR</sequence>
<feature type="transmembrane region" description="Helical" evidence="1">
    <location>
        <begin position="21"/>
        <end position="39"/>
    </location>
</feature>
<gene>
    <name evidence="2" type="ORF">L9F63_011962</name>
</gene>
<dbReference type="EMBL" id="JASPKZ010001948">
    <property type="protein sequence ID" value="KAJ9597019.1"/>
    <property type="molecule type" value="Genomic_DNA"/>
</dbReference>